<evidence type="ECO:0000313" key="4">
    <source>
        <dbReference type="EMBL" id="KAK6590679.1"/>
    </source>
</evidence>
<evidence type="ECO:0000256" key="1">
    <source>
        <dbReference type="ARBA" id="ARBA00007797"/>
    </source>
</evidence>
<dbReference type="AlphaFoldDB" id="A0AAV9Y291"/>
<dbReference type="InterPro" id="IPR005612">
    <property type="entry name" value="CCAAT-binding_factor"/>
</dbReference>
<sequence>MALESKKICNSDYFKREGRRGFNNKGGNNKLIKTNDNELRVLIVNENIRNANELTKLIKNAWLKEYNECNWMEGSEKMSKFNKLVIKIRKDSKFEGNCSISLSENIYNDIIKLGKEITNYARESIFKKLTSDKEIEWLRNTALDSKSTLKDKVESCSILIQSNPILYIKELDILKSMILNSSNKTSYIKMMDVILNMILSNKIIPKNRELSNIYSNKKLETLFSNNKIEDASINISMFELVQVYFENYLKEWYLVLTNILIKMLNDTQWTIKKKMISLVFHLCLNITEQRYLLINALVHKFGDREDKVASHSTYLLGEIIRKSENSDILYIIIDILSDHLSKNLESFHNLLVSSHKKKNRKNSKENEKNDDGSSAVVYRQVYRLMLFISEIKLNRNYNFYSLPFMESKFPPPIRILNLCLSSLRVIVDSRTKDSDKIMTVKEPIYRFLRVTLNCINRSLPYAETQIRLINNKSSNQLLENFETQYIPKLYFLCHNIDCGSIRIVILNVLYRISKILNVLSGRYYRLFYSQLLYRPIYNSKNKKLLVYLTWKIINDNEISHTTVISILKRAIQVSIHNYDIPMLLSFLIIVINIITNGDDINRKNIKKGASSCKKRKLTGRKKLSCYTNGEFSPLLSGDNNDEIIGEDSKLNRSNLVIISNSLKDLITRNDSNIAGDFEDEHFVDISEEEKDYHKIIYIGNNTKSDINCKHDNVNNNSMECKINMRYDPLKRDPNYSNGDNIHFWELDMLRSFYHPLIAEIAYKCLILCNEKIIHKEVKSTLSIEDRNNFLNSIKGFIRKFRLNYETSMGSDKNNVINRLFKLSSLPLFLQILNYNMVDLNLILLKCFDNNNVKENVQLIEKNSRINSFNKWNSSYVPEYLNFYKLYFEDGFVKSINKYNKLNSDMKNCDNYDEDNFDIDYDETTGKMIKYNKYKGDNNSDIMIDSLIDDFSNIKQDEEEDPTDDDYEDFMEEDNDFMDDDNDFMDDDSDIDIMNEVNMEDIPEHVDLEANNDLTYLKSNKNKKQKVETESENDPLNTITYVDADEMEDYLS</sequence>
<proteinExistence type="inferred from homology"/>
<dbReference type="Proteomes" id="UP001311799">
    <property type="component" value="Unassembled WGS sequence"/>
</dbReference>
<name>A0AAV9Y291_9CRYT</name>
<evidence type="ECO:0000313" key="5">
    <source>
        <dbReference type="Proteomes" id="UP001311799"/>
    </source>
</evidence>
<evidence type="ECO:0000256" key="2">
    <source>
        <dbReference type="SAM" id="MobiDB-lite"/>
    </source>
</evidence>
<dbReference type="PANTHER" id="PTHR12048">
    <property type="entry name" value="CCAAT-BINDING FACTOR-RELATED"/>
    <property type="match status" value="1"/>
</dbReference>
<accession>A0AAV9Y291</accession>
<protein>
    <recommendedName>
        <fullName evidence="3">CCAAT-binding factor domain-containing protein</fullName>
    </recommendedName>
</protein>
<keyword evidence="5" id="KW-1185">Reference proteome</keyword>
<feature type="domain" description="CCAAT-binding factor" evidence="3">
    <location>
        <begin position="504"/>
        <end position="761"/>
    </location>
</feature>
<dbReference type="InterPro" id="IPR040155">
    <property type="entry name" value="CEBPZ/Mak21-like"/>
</dbReference>
<dbReference type="InterPro" id="IPR016024">
    <property type="entry name" value="ARM-type_fold"/>
</dbReference>
<dbReference type="GO" id="GO:0005634">
    <property type="term" value="C:nucleus"/>
    <property type="evidence" value="ECO:0007669"/>
    <property type="project" value="UniProtKB-ARBA"/>
</dbReference>
<dbReference type="EMBL" id="JAWDEY010000005">
    <property type="protein sequence ID" value="KAK6590679.1"/>
    <property type="molecule type" value="Genomic_DNA"/>
</dbReference>
<dbReference type="Pfam" id="PF03914">
    <property type="entry name" value="CBF"/>
    <property type="match status" value="1"/>
</dbReference>
<feature type="region of interest" description="Disordered" evidence="2">
    <location>
        <begin position="1019"/>
        <end position="1051"/>
    </location>
</feature>
<comment type="caution">
    <text evidence="4">The sequence shown here is derived from an EMBL/GenBank/DDBJ whole genome shotgun (WGS) entry which is preliminary data.</text>
</comment>
<dbReference type="PANTHER" id="PTHR12048:SF0">
    <property type="entry name" value="CCAAT_ENHANCER-BINDING PROTEIN ZETA"/>
    <property type="match status" value="1"/>
</dbReference>
<dbReference type="SUPFAM" id="SSF48371">
    <property type="entry name" value="ARM repeat"/>
    <property type="match status" value="1"/>
</dbReference>
<organism evidence="4 5">
    <name type="scientific">Cryptosporidium xiaoi</name>
    <dbReference type="NCBI Taxonomy" id="659607"/>
    <lineage>
        <taxon>Eukaryota</taxon>
        <taxon>Sar</taxon>
        <taxon>Alveolata</taxon>
        <taxon>Apicomplexa</taxon>
        <taxon>Conoidasida</taxon>
        <taxon>Coccidia</taxon>
        <taxon>Eucoccidiorida</taxon>
        <taxon>Eimeriorina</taxon>
        <taxon>Cryptosporidiidae</taxon>
        <taxon>Cryptosporidium</taxon>
    </lineage>
</organism>
<reference evidence="4 5" key="1">
    <citation type="submission" date="2023-10" db="EMBL/GenBank/DDBJ databases">
        <title>Comparative genomics analysis reveals potential genetic determinants of host preference in Cryptosporidium xiaoi.</title>
        <authorList>
            <person name="Xiao L."/>
            <person name="Li J."/>
        </authorList>
    </citation>
    <scope>NUCLEOTIDE SEQUENCE [LARGE SCALE GENOMIC DNA]</scope>
    <source>
        <strain evidence="4 5">52996</strain>
    </source>
</reference>
<comment type="similarity">
    <text evidence="1">Belongs to the CBF/MAK21 family.</text>
</comment>
<gene>
    <name evidence="4" type="ORF">RS030_142210</name>
</gene>
<feature type="compositionally biased region" description="Acidic residues" evidence="2">
    <location>
        <begin position="1042"/>
        <end position="1051"/>
    </location>
</feature>
<evidence type="ECO:0000259" key="3">
    <source>
        <dbReference type="Pfam" id="PF03914"/>
    </source>
</evidence>